<sequence>MAILGEIRINACKACKMEINETGICGYGCRYDNKIPRHRPLGTFEVRVYKFDRVESCPPLLDRFTTGVIRFSPENDARGYSVLFRNDEPCQVLGNCTYVIHKSGAILLWTENVPFDIVQVQ</sequence>
<comment type="caution">
    <text evidence="1">The sequence shown here is derived from an EMBL/GenBank/DDBJ whole genome shotgun (WGS) entry which is preliminary data.</text>
</comment>
<evidence type="ECO:0000313" key="1">
    <source>
        <dbReference type="EMBL" id="OGY99483.1"/>
    </source>
</evidence>
<dbReference type="Proteomes" id="UP000178880">
    <property type="component" value="Unassembled WGS sequence"/>
</dbReference>
<organism evidence="1 2">
    <name type="scientific">Candidatus Liptonbacteria bacterium RIFCSPLOWO2_01_FULL_52_25</name>
    <dbReference type="NCBI Taxonomy" id="1798650"/>
    <lineage>
        <taxon>Bacteria</taxon>
        <taxon>Candidatus Liptoniibacteriota</taxon>
    </lineage>
</organism>
<name>A0A1G2CDM0_9BACT</name>
<protein>
    <submittedName>
        <fullName evidence="1">Uncharacterized protein</fullName>
    </submittedName>
</protein>
<reference evidence="1 2" key="1">
    <citation type="journal article" date="2016" name="Nat. Commun.">
        <title>Thousands of microbial genomes shed light on interconnected biogeochemical processes in an aquifer system.</title>
        <authorList>
            <person name="Anantharaman K."/>
            <person name="Brown C.T."/>
            <person name="Hug L.A."/>
            <person name="Sharon I."/>
            <person name="Castelle C.J."/>
            <person name="Probst A.J."/>
            <person name="Thomas B.C."/>
            <person name="Singh A."/>
            <person name="Wilkins M.J."/>
            <person name="Karaoz U."/>
            <person name="Brodie E.L."/>
            <person name="Williams K.H."/>
            <person name="Hubbard S.S."/>
            <person name="Banfield J.F."/>
        </authorList>
    </citation>
    <scope>NUCLEOTIDE SEQUENCE [LARGE SCALE GENOMIC DNA]</scope>
</reference>
<gene>
    <name evidence="1" type="ORF">A2945_01335</name>
</gene>
<evidence type="ECO:0000313" key="2">
    <source>
        <dbReference type="Proteomes" id="UP000178880"/>
    </source>
</evidence>
<proteinExistence type="predicted"/>
<accession>A0A1G2CDM0</accession>
<dbReference type="EMBL" id="MHLA01000015">
    <property type="protein sequence ID" value="OGY99483.1"/>
    <property type="molecule type" value="Genomic_DNA"/>
</dbReference>
<dbReference type="AlphaFoldDB" id="A0A1G2CDM0"/>